<dbReference type="InterPro" id="IPR032466">
    <property type="entry name" value="Metal_Hydrolase"/>
</dbReference>
<evidence type="ECO:0000313" key="8">
    <source>
        <dbReference type="EMBL" id="TCO56760.1"/>
    </source>
</evidence>
<keyword evidence="6" id="KW-0862">Zinc</keyword>
<keyword evidence="5" id="KW-0378">Hydrolase</keyword>
<dbReference type="PROSITE" id="PS00485">
    <property type="entry name" value="A_DEAMINASE"/>
    <property type="match status" value="1"/>
</dbReference>
<dbReference type="EC" id="3.5.4.4" evidence="3"/>
<evidence type="ECO:0000256" key="4">
    <source>
        <dbReference type="ARBA" id="ARBA00022723"/>
    </source>
</evidence>
<evidence type="ECO:0000313" key="9">
    <source>
        <dbReference type="Proteomes" id="UP000295680"/>
    </source>
</evidence>
<evidence type="ECO:0000256" key="6">
    <source>
        <dbReference type="ARBA" id="ARBA00022833"/>
    </source>
</evidence>
<comment type="cofactor">
    <cofactor evidence="1">
        <name>Zn(2+)</name>
        <dbReference type="ChEBI" id="CHEBI:29105"/>
    </cofactor>
</comment>
<dbReference type="Pfam" id="PF00962">
    <property type="entry name" value="A_deaminase"/>
    <property type="match status" value="1"/>
</dbReference>
<comment type="similarity">
    <text evidence="2">Belongs to the metallo-dependent hydrolases superfamily. Adenosine and AMP deaminases family.</text>
</comment>
<evidence type="ECO:0000259" key="7">
    <source>
        <dbReference type="Pfam" id="PF00962"/>
    </source>
</evidence>
<dbReference type="GO" id="GO:0004000">
    <property type="term" value="F:adenosine deaminase activity"/>
    <property type="evidence" value="ECO:0007669"/>
    <property type="project" value="TreeGrafter"/>
</dbReference>
<reference evidence="8 9" key="1">
    <citation type="submission" date="2019-03" db="EMBL/GenBank/DDBJ databases">
        <title>Genomic Encyclopedia of Type Strains, Phase IV (KMG-IV): sequencing the most valuable type-strain genomes for metagenomic binning, comparative biology and taxonomic classification.</title>
        <authorList>
            <person name="Goeker M."/>
        </authorList>
    </citation>
    <scope>NUCLEOTIDE SEQUENCE [LARGE SCALE GENOMIC DNA]</scope>
    <source>
        <strain evidence="8 9">DSM 45934</strain>
    </source>
</reference>
<dbReference type="Gene3D" id="3.20.20.140">
    <property type="entry name" value="Metal-dependent hydrolases"/>
    <property type="match status" value="1"/>
</dbReference>
<dbReference type="InterPro" id="IPR006650">
    <property type="entry name" value="A/AMP_deam_AS"/>
</dbReference>
<dbReference type="PANTHER" id="PTHR11409:SF43">
    <property type="entry name" value="ADENOSINE DEAMINASE"/>
    <property type="match status" value="1"/>
</dbReference>
<dbReference type="GO" id="GO:0005829">
    <property type="term" value="C:cytosol"/>
    <property type="evidence" value="ECO:0007669"/>
    <property type="project" value="TreeGrafter"/>
</dbReference>
<keyword evidence="9" id="KW-1185">Reference proteome</keyword>
<protein>
    <recommendedName>
        <fullName evidence="3">adenosine deaminase</fullName>
        <ecNumber evidence="3">3.5.4.4</ecNumber>
    </recommendedName>
</protein>
<dbReference type="PANTHER" id="PTHR11409">
    <property type="entry name" value="ADENOSINE DEAMINASE"/>
    <property type="match status" value="1"/>
</dbReference>
<comment type="caution">
    <text evidence="8">The sequence shown here is derived from an EMBL/GenBank/DDBJ whole genome shotgun (WGS) entry which is preliminary data.</text>
</comment>
<dbReference type="Proteomes" id="UP000295680">
    <property type="component" value="Unassembled WGS sequence"/>
</dbReference>
<organism evidence="8 9">
    <name type="scientific">Actinocrispum wychmicini</name>
    <dbReference type="NCBI Taxonomy" id="1213861"/>
    <lineage>
        <taxon>Bacteria</taxon>
        <taxon>Bacillati</taxon>
        <taxon>Actinomycetota</taxon>
        <taxon>Actinomycetes</taxon>
        <taxon>Pseudonocardiales</taxon>
        <taxon>Pseudonocardiaceae</taxon>
        <taxon>Actinocrispum</taxon>
    </lineage>
</organism>
<dbReference type="InterPro" id="IPR001365">
    <property type="entry name" value="A_deaminase_dom"/>
</dbReference>
<gene>
    <name evidence="8" type="ORF">EV192_106235</name>
</gene>
<dbReference type="InterPro" id="IPR006330">
    <property type="entry name" value="Ado/ade_deaminase"/>
</dbReference>
<feature type="domain" description="Adenosine deaminase" evidence="7">
    <location>
        <begin position="67"/>
        <end position="187"/>
    </location>
</feature>
<name>A0A4V2S6N2_9PSEU</name>
<dbReference type="GO" id="GO:0046872">
    <property type="term" value="F:metal ion binding"/>
    <property type="evidence" value="ECO:0007669"/>
    <property type="project" value="UniProtKB-KW"/>
</dbReference>
<evidence type="ECO:0000256" key="2">
    <source>
        <dbReference type="ARBA" id="ARBA00006676"/>
    </source>
</evidence>
<dbReference type="EMBL" id="SLWS01000006">
    <property type="protein sequence ID" value="TCO56760.1"/>
    <property type="molecule type" value="Genomic_DNA"/>
</dbReference>
<dbReference type="GO" id="GO:0006154">
    <property type="term" value="P:adenosine catabolic process"/>
    <property type="evidence" value="ECO:0007669"/>
    <property type="project" value="TreeGrafter"/>
</dbReference>
<proteinExistence type="inferred from homology"/>
<dbReference type="AlphaFoldDB" id="A0A4V2S6N2"/>
<sequence>MRSVRDGLDVFKDELSGRKDLSVAFLAGINFTKSPDQLETIFATLRNDGELVDRLAGLDLNFLPEDLPKFEHHLSELLDLQANGLKINVHLGELFHNDVSRYVVSRLTPNRVGHGVLLLDDQWLVDFVKANDICLDMCPTSNTKLGVADWDLESPASRALQLGIPVSINTDDPLLFGTDIETELRKAQLKDEQLEAVIADSRKYRYGAS</sequence>
<dbReference type="GO" id="GO:0046103">
    <property type="term" value="P:inosine biosynthetic process"/>
    <property type="evidence" value="ECO:0007669"/>
    <property type="project" value="TreeGrafter"/>
</dbReference>
<evidence type="ECO:0000256" key="3">
    <source>
        <dbReference type="ARBA" id="ARBA00012784"/>
    </source>
</evidence>
<evidence type="ECO:0000256" key="1">
    <source>
        <dbReference type="ARBA" id="ARBA00001947"/>
    </source>
</evidence>
<dbReference type="SUPFAM" id="SSF51556">
    <property type="entry name" value="Metallo-dependent hydrolases"/>
    <property type="match status" value="1"/>
</dbReference>
<keyword evidence="4" id="KW-0479">Metal-binding</keyword>
<dbReference type="GO" id="GO:0009168">
    <property type="term" value="P:purine ribonucleoside monophosphate biosynthetic process"/>
    <property type="evidence" value="ECO:0007669"/>
    <property type="project" value="InterPro"/>
</dbReference>
<evidence type="ECO:0000256" key="5">
    <source>
        <dbReference type="ARBA" id="ARBA00022801"/>
    </source>
</evidence>
<dbReference type="GO" id="GO:0043103">
    <property type="term" value="P:hypoxanthine salvage"/>
    <property type="evidence" value="ECO:0007669"/>
    <property type="project" value="TreeGrafter"/>
</dbReference>
<accession>A0A4V2S6N2</accession>